<dbReference type="SUPFAM" id="SSF53850">
    <property type="entry name" value="Periplasmic binding protein-like II"/>
    <property type="match status" value="1"/>
</dbReference>
<dbReference type="PANTHER" id="PTHR30290">
    <property type="entry name" value="PERIPLASMIC BINDING COMPONENT OF ABC TRANSPORTER"/>
    <property type="match status" value="1"/>
</dbReference>
<protein>
    <submittedName>
        <fullName evidence="3">ABC transporter solute-binding protein</fullName>
    </submittedName>
</protein>
<dbReference type="eggNOG" id="COG0747">
    <property type="taxonomic scope" value="Bacteria"/>
</dbReference>
<dbReference type="GO" id="GO:0015833">
    <property type="term" value="P:peptide transport"/>
    <property type="evidence" value="ECO:0007669"/>
    <property type="project" value="TreeGrafter"/>
</dbReference>
<evidence type="ECO:0000313" key="4">
    <source>
        <dbReference type="Proteomes" id="UP000006854"/>
    </source>
</evidence>
<dbReference type="GO" id="GO:0043190">
    <property type="term" value="C:ATP-binding cassette (ABC) transporter complex"/>
    <property type="evidence" value="ECO:0007669"/>
    <property type="project" value="InterPro"/>
</dbReference>
<dbReference type="GO" id="GO:0042597">
    <property type="term" value="C:periplasmic space"/>
    <property type="evidence" value="ECO:0007669"/>
    <property type="project" value="UniProtKB-ARBA"/>
</dbReference>
<dbReference type="PANTHER" id="PTHR30290:SF83">
    <property type="entry name" value="ABC TRANSPORTER SUBSTRATE-BINDING PROTEIN"/>
    <property type="match status" value="1"/>
</dbReference>
<feature type="domain" description="Solute-binding protein family 5" evidence="2">
    <location>
        <begin position="139"/>
        <end position="518"/>
    </location>
</feature>
<keyword evidence="4" id="KW-1185">Reference proteome</keyword>
<organism evidence="3 4">
    <name type="scientific">Streptomyces venezuelae (strain ATCC 10712 / CBS 650.69 / DSM 40230 / JCM 4526 / NBRC 13096 / PD 04745)</name>
    <dbReference type="NCBI Taxonomy" id="953739"/>
    <lineage>
        <taxon>Bacteria</taxon>
        <taxon>Bacillati</taxon>
        <taxon>Actinomycetota</taxon>
        <taxon>Actinomycetes</taxon>
        <taxon>Kitasatosporales</taxon>
        <taxon>Streptomycetaceae</taxon>
        <taxon>Streptomyces</taxon>
    </lineage>
</organism>
<dbReference type="CDD" id="cd08506">
    <property type="entry name" value="PBP2_clavulanate_OppA2"/>
    <property type="match status" value="1"/>
</dbReference>
<dbReference type="PATRIC" id="fig|953739.5.peg.2365"/>
<gene>
    <name evidence="3" type="ordered locus">SVEN_7139</name>
</gene>
<dbReference type="GO" id="GO:1904680">
    <property type="term" value="F:peptide transmembrane transporter activity"/>
    <property type="evidence" value="ECO:0007669"/>
    <property type="project" value="TreeGrafter"/>
</dbReference>
<dbReference type="EMBL" id="FR845719">
    <property type="protein sequence ID" value="CCA60425.1"/>
    <property type="molecule type" value="Genomic_DNA"/>
</dbReference>
<dbReference type="HOGENOM" id="CLU_017028_9_0_11"/>
<dbReference type="KEGG" id="sve:SVEN_7139"/>
<feature type="region of interest" description="Disordered" evidence="1">
    <location>
        <begin position="59"/>
        <end position="89"/>
    </location>
</feature>
<evidence type="ECO:0000256" key="1">
    <source>
        <dbReference type="SAM" id="MobiDB-lite"/>
    </source>
</evidence>
<dbReference type="AlphaFoldDB" id="F2RLP5"/>
<dbReference type="InterPro" id="IPR039424">
    <property type="entry name" value="SBP_5"/>
</dbReference>
<dbReference type="InterPro" id="IPR030678">
    <property type="entry name" value="Peptide/Ni-bd"/>
</dbReference>
<dbReference type="STRING" id="953739.SVEN_7139"/>
<name>F2RLP5_STRVP</name>
<evidence type="ECO:0000313" key="3">
    <source>
        <dbReference type="EMBL" id="CCA60425.1"/>
    </source>
</evidence>
<evidence type="ECO:0000259" key="2">
    <source>
        <dbReference type="Pfam" id="PF00496"/>
    </source>
</evidence>
<proteinExistence type="predicted"/>
<dbReference type="InterPro" id="IPR000914">
    <property type="entry name" value="SBP_5_dom"/>
</dbReference>
<accession>F2RLP5</accession>
<dbReference type="Pfam" id="PF00496">
    <property type="entry name" value="SBP_bac_5"/>
    <property type="match status" value="1"/>
</dbReference>
<dbReference type="Gene3D" id="3.10.105.10">
    <property type="entry name" value="Dipeptide-binding Protein, Domain 3"/>
    <property type="match status" value="1"/>
</dbReference>
<dbReference type="Gene3D" id="3.40.190.10">
    <property type="entry name" value="Periplasmic binding protein-like II"/>
    <property type="match status" value="1"/>
</dbReference>
<sequence>MDNGAPDTLSVQFHITMLPVTFQPTEAVRLLPGVTRMNKRTRTLATALVTTLALAVTGCSGSDTPGGARNGKNPATTNSGAVLGGTPQKGGTLTVLSNQDFTHLDPARNWVMGDMDFGTRLLYRTLVTYAAAPGTRGGELAPDLAEDLGTPSNGARTWTFKLKPGLKYEDGTPITSRDIKHNVERSFSPDLPGGPDYAARYLAGAEGYQGPAGGKHLASVKTPDERTIVFELRTPFAEFPFAATLPTFAPVPPSQDKGPQYDNRPFSSGPYKVDSYARDKRLVLVRNTHWDPKTDTVRKAYPDRIVVTMGLKANQIDDRLIAAAGPDASAVPWDKLRPESTPKVLTKPDIRARLLAESTSCTEMVQMHTGRAPFDDVRVRRAVQYALDREAVLTASGGPALNDPATALMPGVLFGGKQPDTLGIPLTGDVAKAKQLLKEAGKPDGFTTRITVSNGDKAVGEAVQQSLGRAGIKVTIETVDPSAFYDTIGDTKNRTDLVYTGWCPDYPSGSTFLPFVFDGRYIKEKGNSGNHSLFRDDTTMKRMDQIAAMTDADQAAKAWRELDGQILAKAPTAPAVVERRPLLIGTNIAGAFGHTSYGGQLDYATVGLKDPSKSAN</sequence>
<reference evidence="3 4" key="1">
    <citation type="journal article" date="2011" name="BMC Genomics">
        <title>Genome-wide analysis of the role of GlnR in Streptomyces venezuelae provides new insights into global nitrogen regulation in actinomycetes.</title>
        <authorList>
            <person name="Pullan S.T."/>
            <person name="Bibb M.J."/>
            <person name="Merrick M."/>
        </authorList>
    </citation>
    <scope>NUCLEOTIDE SEQUENCE [LARGE SCALE GENOMIC DNA]</scope>
    <source>
        <strain evidence="4">ATCC 10712 / CBS 650.69 / DSM 40230 / JCM 4526 / NBRC 13096 / PD 04745</strain>
    </source>
</reference>
<dbReference type="Proteomes" id="UP000006854">
    <property type="component" value="Chromosome"/>
</dbReference>
<dbReference type="PIRSF" id="PIRSF002741">
    <property type="entry name" value="MppA"/>
    <property type="match status" value="1"/>
</dbReference>